<sequence length="235" mass="24440">MKNSYFLSKRAGTALLMSCLSVVVLLSSCVKEPKPEPTGEASVRFVNAVQGSSAQDFYVNGVKKSTTALTYGNYSGYTTIVSGNNQFILADEGSTNAGAATDPVSVPIGSKLTVFYYRTASTATTPGPVAAGIIGADATAPETGKAKVRFLHLNSYYNNQSFAVSAVGGAQIIAGVGFRATSIYYQVAPGTKLSLTATGIVTGEIDPGFVAGKIYTIWFDGSSATELNSHVIVEN</sequence>
<protein>
    <submittedName>
        <fullName evidence="3">DUF4397 domain-containing protein</fullName>
    </submittedName>
</protein>
<evidence type="ECO:0000256" key="1">
    <source>
        <dbReference type="SAM" id="SignalP"/>
    </source>
</evidence>
<accession>A0A4U1CPN2</accession>
<feature type="domain" description="DUF4397" evidence="2">
    <location>
        <begin position="41"/>
        <end position="154"/>
    </location>
</feature>
<name>A0A4U1CPN2_9SPHI</name>
<keyword evidence="4" id="KW-1185">Reference proteome</keyword>
<dbReference type="InterPro" id="IPR025510">
    <property type="entry name" value="DUF4397"/>
</dbReference>
<keyword evidence="1" id="KW-0732">Signal</keyword>
<feature type="signal peptide" evidence="1">
    <location>
        <begin position="1"/>
        <end position="27"/>
    </location>
</feature>
<dbReference type="RefSeq" id="WP_136834164.1">
    <property type="nucleotide sequence ID" value="NZ_SWBQ01000001.1"/>
</dbReference>
<evidence type="ECO:0000313" key="4">
    <source>
        <dbReference type="Proteomes" id="UP000307244"/>
    </source>
</evidence>
<gene>
    <name evidence="3" type="ORF">FA047_01200</name>
</gene>
<dbReference type="OrthoDB" id="9792011at2"/>
<proteinExistence type="predicted"/>
<comment type="caution">
    <text evidence="3">The sequence shown here is derived from an EMBL/GenBank/DDBJ whole genome shotgun (WGS) entry which is preliminary data.</text>
</comment>
<dbReference type="Pfam" id="PF14344">
    <property type="entry name" value="DUF4397"/>
    <property type="match status" value="1"/>
</dbReference>
<evidence type="ECO:0000313" key="3">
    <source>
        <dbReference type="EMBL" id="TKC08745.1"/>
    </source>
</evidence>
<feature type="chain" id="PRO_5020895923" evidence="1">
    <location>
        <begin position="28"/>
        <end position="235"/>
    </location>
</feature>
<dbReference type="EMBL" id="SWBQ01000001">
    <property type="protein sequence ID" value="TKC08745.1"/>
    <property type="molecule type" value="Genomic_DNA"/>
</dbReference>
<organism evidence="3 4">
    <name type="scientific">Pedobacter frigoris</name>
    <dbReference type="NCBI Taxonomy" id="2571272"/>
    <lineage>
        <taxon>Bacteria</taxon>
        <taxon>Pseudomonadati</taxon>
        <taxon>Bacteroidota</taxon>
        <taxon>Sphingobacteriia</taxon>
        <taxon>Sphingobacteriales</taxon>
        <taxon>Sphingobacteriaceae</taxon>
        <taxon>Pedobacter</taxon>
    </lineage>
</organism>
<evidence type="ECO:0000259" key="2">
    <source>
        <dbReference type="Pfam" id="PF14344"/>
    </source>
</evidence>
<dbReference type="AlphaFoldDB" id="A0A4U1CPN2"/>
<dbReference type="PROSITE" id="PS51257">
    <property type="entry name" value="PROKAR_LIPOPROTEIN"/>
    <property type="match status" value="1"/>
</dbReference>
<reference evidence="3 4" key="1">
    <citation type="submission" date="2019-04" db="EMBL/GenBank/DDBJ databases">
        <title>Pedobacter sp. RP-3-15 sp. nov., isolated from Arctic soil.</title>
        <authorList>
            <person name="Dahal R.H."/>
            <person name="Kim D.-U."/>
        </authorList>
    </citation>
    <scope>NUCLEOTIDE SEQUENCE [LARGE SCALE GENOMIC DNA]</scope>
    <source>
        <strain evidence="3 4">RP-3-15</strain>
    </source>
</reference>
<dbReference type="Proteomes" id="UP000307244">
    <property type="component" value="Unassembled WGS sequence"/>
</dbReference>